<feature type="transmembrane region" description="Helical" evidence="8">
    <location>
        <begin position="81"/>
        <end position="100"/>
    </location>
</feature>
<feature type="transmembrane region" description="Helical" evidence="8">
    <location>
        <begin position="6"/>
        <end position="24"/>
    </location>
</feature>
<feature type="transmembrane region" description="Helical" evidence="8">
    <location>
        <begin position="209"/>
        <end position="227"/>
    </location>
</feature>
<dbReference type="PANTHER" id="PTHR30269:SF23">
    <property type="entry name" value="MEMBRANE TRANSPORTER PROTEIN YDHB-RELATED"/>
    <property type="match status" value="1"/>
</dbReference>
<evidence type="ECO:0000256" key="6">
    <source>
        <dbReference type="ARBA" id="ARBA00022989"/>
    </source>
</evidence>
<protein>
    <recommendedName>
        <fullName evidence="8">Probable membrane transporter protein</fullName>
    </recommendedName>
</protein>
<evidence type="ECO:0000313" key="9">
    <source>
        <dbReference type="EMBL" id="MCX2718428.1"/>
    </source>
</evidence>
<dbReference type="EMBL" id="JAPFQP010000001">
    <property type="protein sequence ID" value="MCX2718428.1"/>
    <property type="molecule type" value="Genomic_DNA"/>
</dbReference>
<comment type="subcellular location">
    <subcellularLocation>
        <location evidence="1 8">Cell membrane</location>
        <topology evidence="1 8">Multi-pass membrane protein</topology>
    </subcellularLocation>
</comment>
<reference evidence="9" key="1">
    <citation type="submission" date="2022-11" db="EMBL/GenBank/DDBJ databases">
        <title>The characterization of three novel Bacteroidetes species and genomic analysis of their roles in tidal elemental geochemical cycles.</title>
        <authorList>
            <person name="Ma K.-J."/>
        </authorList>
    </citation>
    <scope>NUCLEOTIDE SEQUENCE</scope>
    <source>
        <strain evidence="9">M415</strain>
    </source>
</reference>
<gene>
    <name evidence="9" type="ORF">OO016_02325</name>
</gene>
<comment type="similarity">
    <text evidence="2 8">Belongs to the 4-toluene sulfonate uptake permease (TSUP) (TC 2.A.102) family.</text>
</comment>
<dbReference type="AlphaFoldDB" id="A0AAE3MIX9"/>
<evidence type="ECO:0000256" key="2">
    <source>
        <dbReference type="ARBA" id="ARBA00009142"/>
    </source>
</evidence>
<feature type="transmembrane region" description="Helical" evidence="8">
    <location>
        <begin position="31"/>
        <end position="49"/>
    </location>
</feature>
<evidence type="ECO:0000256" key="7">
    <source>
        <dbReference type="ARBA" id="ARBA00023136"/>
    </source>
</evidence>
<keyword evidence="10" id="KW-1185">Reference proteome</keyword>
<evidence type="ECO:0000256" key="1">
    <source>
        <dbReference type="ARBA" id="ARBA00004651"/>
    </source>
</evidence>
<accession>A0AAE3MIX9</accession>
<evidence type="ECO:0000256" key="4">
    <source>
        <dbReference type="ARBA" id="ARBA00022475"/>
    </source>
</evidence>
<dbReference type="PANTHER" id="PTHR30269">
    <property type="entry name" value="TRANSMEMBRANE PROTEIN YFCA"/>
    <property type="match status" value="1"/>
</dbReference>
<evidence type="ECO:0000256" key="5">
    <source>
        <dbReference type="ARBA" id="ARBA00022692"/>
    </source>
</evidence>
<proteinExistence type="inferred from homology"/>
<dbReference type="GO" id="GO:0005886">
    <property type="term" value="C:plasma membrane"/>
    <property type="evidence" value="ECO:0007669"/>
    <property type="project" value="UniProtKB-SubCell"/>
</dbReference>
<keyword evidence="5 8" id="KW-0812">Transmembrane</keyword>
<evidence type="ECO:0000256" key="3">
    <source>
        <dbReference type="ARBA" id="ARBA00022448"/>
    </source>
</evidence>
<evidence type="ECO:0000313" key="10">
    <source>
        <dbReference type="Proteomes" id="UP001207116"/>
    </source>
</evidence>
<dbReference type="Pfam" id="PF01925">
    <property type="entry name" value="TauE"/>
    <property type="match status" value="1"/>
</dbReference>
<dbReference type="Proteomes" id="UP001207116">
    <property type="component" value="Unassembled WGS sequence"/>
</dbReference>
<organism evidence="9 10">
    <name type="scientific">Lentiprolixibacter aurantiacus</name>
    <dbReference type="NCBI Taxonomy" id="2993939"/>
    <lineage>
        <taxon>Bacteria</taxon>
        <taxon>Pseudomonadati</taxon>
        <taxon>Bacteroidota</taxon>
        <taxon>Flavobacteriia</taxon>
        <taxon>Flavobacteriales</taxon>
        <taxon>Flavobacteriaceae</taxon>
        <taxon>Lentiprolixibacter</taxon>
    </lineage>
</organism>
<keyword evidence="6 8" id="KW-1133">Transmembrane helix</keyword>
<comment type="caution">
    <text evidence="9">The sequence shown here is derived from an EMBL/GenBank/DDBJ whole genome shotgun (WGS) entry which is preliminary data.</text>
</comment>
<keyword evidence="3" id="KW-0813">Transport</keyword>
<keyword evidence="7 8" id="KW-0472">Membrane</keyword>
<name>A0AAE3MIX9_9FLAO</name>
<feature type="transmembrane region" description="Helical" evidence="8">
    <location>
        <begin position="112"/>
        <end position="142"/>
    </location>
</feature>
<sequence>MGVSKAGLKGIAMVTVTLMALAFGARESTGLIVPMLLVGDVFAVLFYSRHTRWNHIMRFTPWMLTGIVLGTLVGKDLPARTFKVCMVLIILVSVVVMYWWDLRKSKRVPGHWAFAGGMGIVAGLATMLGNLAGAFTNIYFLAMRLPKNEFIGTAAWLFLITNLFKLPLHIFVWETISLESLLINLKLLPGILLGLFTGVRLVKIIREGFYRKMILILTAIGAVLILLR</sequence>
<dbReference type="InterPro" id="IPR052017">
    <property type="entry name" value="TSUP"/>
</dbReference>
<feature type="transmembrane region" description="Helical" evidence="8">
    <location>
        <begin position="154"/>
        <end position="173"/>
    </location>
</feature>
<dbReference type="InterPro" id="IPR002781">
    <property type="entry name" value="TM_pro_TauE-like"/>
</dbReference>
<evidence type="ECO:0000256" key="8">
    <source>
        <dbReference type="RuleBase" id="RU363041"/>
    </source>
</evidence>
<feature type="transmembrane region" description="Helical" evidence="8">
    <location>
        <begin position="185"/>
        <end position="202"/>
    </location>
</feature>
<dbReference type="RefSeq" id="WP_266011928.1">
    <property type="nucleotide sequence ID" value="NZ_JAPFQP010000001.1"/>
</dbReference>
<keyword evidence="4 8" id="KW-1003">Cell membrane</keyword>